<sequence>MVDVKVLFDMLAYSGVIALLSLGITLAYITTRVFNFAHPRIANVGAYAAAAAMALYVDLVRDSGVGRFKASLGPVEVTGLIAPDVLAVGIVFAVLAGIVVALAEYYLVLKPLIDRGADFLKLMIATLAFDFFVIAALFILGTHISVKELVSGVFGRETTSLSLHAFDARIDLAFLGYRLRSIMILSFLGSLVVALMLYILLFRTKLGVKMRASIENPSLAEVLGINVEQVYTIAWIISGATAGFAGFLILFMGDIVKPVTATSPADEIIVSAFAGSIVGGVNSVFGSIGGGFIIGGVEIFVSSLITDLTGIDVTRYNKMLSMLAVALTLLFAPQGLATLFSEKIQARLARLRLRAG</sequence>
<evidence type="ECO:0000256" key="3">
    <source>
        <dbReference type="ARBA" id="ARBA00022475"/>
    </source>
</evidence>
<accession>U3T971</accession>
<keyword evidence="7 9" id="KW-0472">Membrane</keyword>
<dbReference type="Proteomes" id="UP000016887">
    <property type="component" value="Chromosome"/>
</dbReference>
<dbReference type="EMBL" id="AP012489">
    <property type="protein sequence ID" value="BAN90072.1"/>
    <property type="molecule type" value="Genomic_DNA"/>
</dbReference>
<name>U3T971_9CREN</name>
<reference evidence="10 11" key="1">
    <citation type="journal article" date="2013" name="Appl. Environ. Microbiol.">
        <title>Variation of the Virus-Related Elements within Syntenic Genomes of the Hyperthermophilic Archaeon Aeropyrum.</title>
        <authorList>
            <person name="Daifuku T."/>
            <person name="Yoshida T."/>
            <person name="Kitamura T."/>
            <person name="Kawaichi S."/>
            <person name="Inoue T."/>
            <person name="Nomura K."/>
            <person name="Yoshida Y."/>
            <person name="Kuno S."/>
            <person name="Sako Y."/>
        </authorList>
    </citation>
    <scope>NUCLEOTIDE SEQUENCE [LARGE SCALE GENOMIC DNA]</scope>
    <source>
        <strain evidence="10 11">SY1</strain>
    </source>
</reference>
<evidence type="ECO:0000313" key="11">
    <source>
        <dbReference type="Proteomes" id="UP000016887"/>
    </source>
</evidence>
<dbReference type="GO" id="GO:0006865">
    <property type="term" value="P:amino acid transport"/>
    <property type="evidence" value="ECO:0007669"/>
    <property type="project" value="UniProtKB-KW"/>
</dbReference>
<dbReference type="PANTHER" id="PTHR11795">
    <property type="entry name" value="BRANCHED-CHAIN AMINO ACID TRANSPORT SYSTEM PERMEASE PROTEIN LIVH"/>
    <property type="match status" value="1"/>
</dbReference>
<dbReference type="PANTHER" id="PTHR11795:SF449">
    <property type="entry name" value="BRANCHED-CHAIN AMINO ACID TRANSPORT PERMEASE PROTEIN LIVH-RELATED"/>
    <property type="match status" value="1"/>
</dbReference>
<evidence type="ECO:0000256" key="9">
    <source>
        <dbReference type="SAM" id="Phobius"/>
    </source>
</evidence>
<dbReference type="KEGG" id="acj:ACAM_0603"/>
<feature type="transmembrane region" description="Helical" evidence="9">
    <location>
        <begin position="233"/>
        <end position="256"/>
    </location>
</feature>
<dbReference type="GeneID" id="17111021"/>
<dbReference type="STRING" id="1198449.ACAM_0603"/>
<dbReference type="InterPro" id="IPR001851">
    <property type="entry name" value="ABC_transp_permease"/>
</dbReference>
<organism evidence="10 11">
    <name type="scientific">Aeropyrum camini SY1 = JCM 12091</name>
    <dbReference type="NCBI Taxonomy" id="1198449"/>
    <lineage>
        <taxon>Archaea</taxon>
        <taxon>Thermoproteota</taxon>
        <taxon>Thermoprotei</taxon>
        <taxon>Desulfurococcales</taxon>
        <taxon>Desulfurococcaceae</taxon>
        <taxon>Aeropyrum</taxon>
    </lineage>
</organism>
<comment type="similarity">
    <text evidence="8">Belongs to the binding-protein-dependent transport system permease family. LivHM subfamily.</text>
</comment>
<feature type="transmembrane region" description="Helical" evidence="9">
    <location>
        <begin position="182"/>
        <end position="201"/>
    </location>
</feature>
<dbReference type="eggNOG" id="arCOG01269">
    <property type="taxonomic scope" value="Archaea"/>
</dbReference>
<feature type="transmembrane region" description="Helical" evidence="9">
    <location>
        <begin position="41"/>
        <end position="60"/>
    </location>
</feature>
<proteinExistence type="inferred from homology"/>
<evidence type="ECO:0000256" key="8">
    <source>
        <dbReference type="ARBA" id="ARBA00037998"/>
    </source>
</evidence>
<keyword evidence="11" id="KW-1185">Reference proteome</keyword>
<keyword evidence="5" id="KW-0029">Amino-acid transport</keyword>
<keyword evidence="4 9" id="KW-0812">Transmembrane</keyword>
<keyword evidence="6 9" id="KW-1133">Transmembrane helix</keyword>
<feature type="transmembrane region" description="Helical" evidence="9">
    <location>
        <begin position="80"/>
        <end position="107"/>
    </location>
</feature>
<evidence type="ECO:0000256" key="6">
    <source>
        <dbReference type="ARBA" id="ARBA00022989"/>
    </source>
</evidence>
<evidence type="ECO:0000256" key="7">
    <source>
        <dbReference type="ARBA" id="ARBA00023136"/>
    </source>
</evidence>
<dbReference type="GO" id="GO:0005886">
    <property type="term" value="C:plasma membrane"/>
    <property type="evidence" value="ECO:0007669"/>
    <property type="project" value="UniProtKB-SubCell"/>
</dbReference>
<gene>
    <name evidence="10" type="primary">livH</name>
    <name evidence="10" type="ORF">ACAM_0603</name>
</gene>
<keyword evidence="2" id="KW-0813">Transport</keyword>
<feature type="transmembrane region" description="Helical" evidence="9">
    <location>
        <begin position="319"/>
        <end position="340"/>
    </location>
</feature>
<feature type="transmembrane region" description="Helical" evidence="9">
    <location>
        <begin position="6"/>
        <end position="29"/>
    </location>
</feature>
<evidence type="ECO:0000256" key="2">
    <source>
        <dbReference type="ARBA" id="ARBA00022448"/>
    </source>
</evidence>
<protein>
    <submittedName>
        <fullName evidence="10">Branched-chain amino acid ABC transporter</fullName>
    </submittedName>
</protein>
<dbReference type="InterPro" id="IPR052157">
    <property type="entry name" value="BCAA_transport_permease"/>
</dbReference>
<feature type="transmembrane region" description="Helical" evidence="9">
    <location>
        <begin position="292"/>
        <end position="313"/>
    </location>
</feature>
<dbReference type="CDD" id="cd06582">
    <property type="entry name" value="TM_PBP1_LivH_like"/>
    <property type="match status" value="1"/>
</dbReference>
<keyword evidence="3" id="KW-1003">Cell membrane</keyword>
<evidence type="ECO:0000256" key="4">
    <source>
        <dbReference type="ARBA" id="ARBA00022692"/>
    </source>
</evidence>
<dbReference type="RefSeq" id="WP_022541346.1">
    <property type="nucleotide sequence ID" value="NC_022521.1"/>
</dbReference>
<evidence type="ECO:0000256" key="5">
    <source>
        <dbReference type="ARBA" id="ARBA00022970"/>
    </source>
</evidence>
<dbReference type="Pfam" id="PF02653">
    <property type="entry name" value="BPD_transp_2"/>
    <property type="match status" value="1"/>
</dbReference>
<evidence type="ECO:0000313" key="10">
    <source>
        <dbReference type="EMBL" id="BAN90072.1"/>
    </source>
</evidence>
<feature type="transmembrane region" description="Helical" evidence="9">
    <location>
        <begin position="268"/>
        <end position="285"/>
    </location>
</feature>
<dbReference type="AlphaFoldDB" id="U3T971"/>
<dbReference type="GO" id="GO:0022857">
    <property type="term" value="F:transmembrane transporter activity"/>
    <property type="evidence" value="ECO:0007669"/>
    <property type="project" value="InterPro"/>
</dbReference>
<comment type="subcellular location">
    <subcellularLocation>
        <location evidence="1">Cell membrane</location>
        <topology evidence="1">Multi-pass membrane protein</topology>
    </subcellularLocation>
</comment>
<feature type="transmembrane region" description="Helical" evidence="9">
    <location>
        <begin position="119"/>
        <end position="140"/>
    </location>
</feature>
<evidence type="ECO:0000256" key="1">
    <source>
        <dbReference type="ARBA" id="ARBA00004651"/>
    </source>
</evidence>